<dbReference type="GeneID" id="66106146"/>
<proteinExistence type="predicted"/>
<dbReference type="RefSeq" id="XP_043033373.1">
    <property type="nucleotide sequence ID" value="XM_043183849.1"/>
</dbReference>
<reference evidence="1" key="1">
    <citation type="submission" date="2020-11" db="EMBL/GenBank/DDBJ databases">
        <title>Adaptations for nitrogen fixation in a non-lichenized fungal sporocarp promotes dispersal by wood-feeding termites.</title>
        <authorList>
            <consortium name="DOE Joint Genome Institute"/>
            <person name="Koch R.A."/>
            <person name="Yoon G."/>
            <person name="Arayal U."/>
            <person name="Lail K."/>
            <person name="Amirebrahimi M."/>
            <person name="Labutti K."/>
            <person name="Lipzen A."/>
            <person name="Riley R."/>
            <person name="Barry K."/>
            <person name="Henrissat B."/>
            <person name="Grigoriev I.V."/>
            <person name="Herr J.R."/>
            <person name="Aime M.C."/>
        </authorList>
    </citation>
    <scope>NUCLEOTIDE SEQUENCE</scope>
    <source>
        <strain evidence="1">MCA 3950</strain>
    </source>
</reference>
<keyword evidence="2" id="KW-1185">Reference proteome</keyword>
<dbReference type="OrthoDB" id="6077919at2759"/>
<dbReference type="Proteomes" id="UP000812287">
    <property type="component" value="Unassembled WGS sequence"/>
</dbReference>
<dbReference type="Gene3D" id="3.30.160.60">
    <property type="entry name" value="Classic Zinc Finger"/>
    <property type="match status" value="1"/>
</dbReference>
<organism evidence="1 2">
    <name type="scientific">Guyanagaster necrorhizus</name>
    <dbReference type="NCBI Taxonomy" id="856835"/>
    <lineage>
        <taxon>Eukaryota</taxon>
        <taxon>Fungi</taxon>
        <taxon>Dikarya</taxon>
        <taxon>Basidiomycota</taxon>
        <taxon>Agaricomycotina</taxon>
        <taxon>Agaricomycetes</taxon>
        <taxon>Agaricomycetidae</taxon>
        <taxon>Agaricales</taxon>
        <taxon>Marasmiineae</taxon>
        <taxon>Physalacriaceae</taxon>
        <taxon>Guyanagaster</taxon>
    </lineage>
</organism>
<dbReference type="AlphaFoldDB" id="A0A9P7VFA0"/>
<dbReference type="InterPro" id="IPR036236">
    <property type="entry name" value="Znf_C2H2_sf"/>
</dbReference>
<evidence type="ECO:0000313" key="2">
    <source>
        <dbReference type="Proteomes" id="UP000812287"/>
    </source>
</evidence>
<comment type="caution">
    <text evidence="1">The sequence shown here is derived from an EMBL/GenBank/DDBJ whole genome shotgun (WGS) entry which is preliminary data.</text>
</comment>
<sequence length="94" mass="10532">MSSSSSHYKFFYRPSSPKIHINTHTGATPFRYSFPRCGRKLKVNSNMRGHYRNRSNPTAASLFPSGSASLRFPSLHPSSHPYLAGDPEMPSDCQ</sequence>
<gene>
    <name evidence="1" type="ORF">BT62DRAFT_912089</name>
</gene>
<protein>
    <recommendedName>
        <fullName evidence="3">C2H2-type domain-containing protein</fullName>
    </recommendedName>
</protein>
<evidence type="ECO:0000313" key="1">
    <source>
        <dbReference type="EMBL" id="KAG7439873.1"/>
    </source>
</evidence>
<accession>A0A9P7VFA0</accession>
<dbReference type="EMBL" id="MU250581">
    <property type="protein sequence ID" value="KAG7439873.1"/>
    <property type="molecule type" value="Genomic_DNA"/>
</dbReference>
<evidence type="ECO:0008006" key="3">
    <source>
        <dbReference type="Google" id="ProtNLM"/>
    </source>
</evidence>
<dbReference type="SUPFAM" id="SSF57667">
    <property type="entry name" value="beta-beta-alpha zinc fingers"/>
    <property type="match status" value="1"/>
</dbReference>
<name>A0A9P7VFA0_9AGAR</name>